<dbReference type="AlphaFoldDB" id="A0AAD2G159"/>
<feature type="region of interest" description="Disordered" evidence="1">
    <location>
        <begin position="1"/>
        <end position="52"/>
    </location>
</feature>
<feature type="compositionally biased region" description="Polar residues" evidence="1">
    <location>
        <begin position="274"/>
        <end position="289"/>
    </location>
</feature>
<comment type="caution">
    <text evidence="2">The sequence shown here is derived from an EMBL/GenBank/DDBJ whole genome shotgun (WGS) entry which is preliminary data.</text>
</comment>
<feature type="compositionally biased region" description="Polar residues" evidence="1">
    <location>
        <begin position="360"/>
        <end position="373"/>
    </location>
</feature>
<feature type="region of interest" description="Disordered" evidence="1">
    <location>
        <begin position="271"/>
        <end position="340"/>
    </location>
</feature>
<feature type="compositionally biased region" description="Low complexity" evidence="1">
    <location>
        <begin position="313"/>
        <end position="328"/>
    </location>
</feature>
<name>A0AAD2G159_9STRA</name>
<proteinExistence type="predicted"/>
<feature type="compositionally biased region" description="Pro residues" evidence="1">
    <location>
        <begin position="660"/>
        <end position="686"/>
    </location>
</feature>
<reference evidence="2" key="1">
    <citation type="submission" date="2023-08" db="EMBL/GenBank/DDBJ databases">
        <authorList>
            <person name="Audoor S."/>
            <person name="Bilcke G."/>
        </authorList>
    </citation>
    <scope>NUCLEOTIDE SEQUENCE</scope>
</reference>
<accession>A0AAD2G159</accession>
<dbReference type="EMBL" id="CAKOGP040001992">
    <property type="protein sequence ID" value="CAJ1959324.1"/>
    <property type="molecule type" value="Genomic_DNA"/>
</dbReference>
<evidence type="ECO:0000256" key="1">
    <source>
        <dbReference type="SAM" id="MobiDB-lite"/>
    </source>
</evidence>
<evidence type="ECO:0000313" key="3">
    <source>
        <dbReference type="Proteomes" id="UP001295423"/>
    </source>
</evidence>
<gene>
    <name evidence="2" type="ORF">CYCCA115_LOCUS17746</name>
</gene>
<protein>
    <submittedName>
        <fullName evidence="2">Uncharacterized protein</fullName>
    </submittedName>
</protein>
<feature type="compositionally biased region" description="Polar residues" evidence="1">
    <location>
        <begin position="466"/>
        <end position="478"/>
    </location>
</feature>
<sequence length="716" mass="75612">MSDEEEEVATKPKRLTKKGKATLGDDSSSEDDDLFGSDNDENEQKSVAATEEKAVDATYSKENLESAMNDLKPFVSPSIDFSTFLESWDDVDKFVSAKAFYLSDPGGLVKLVSNVKEPISLELKCLVIAIARQTCVLAKSKDDRGMAQVLFKSKIKTDKSMHIGNYVSNTWLMQSVEQLKKTETIEDQKNNMHLNILLSGFGFMQNCFVIDNSKKLNVLKEKQSIDWKGTTEAILEVASSKSLTSLESLAKALTTYLSDFKAISNGAMSATGAAKSSRTSSVDSKTLQDATKKKRDERMRKLRQKAHGARSFASTPGAASATSSMPSAVAPPPAPPSAYRGASASAAAAAGYEPSAPSAQYSTSQQDTSSRWNAPTAPPPAPAPAPPVTSAAAPPSSWGGAVKQEQQPLYQDAGSYNAGDQHLQSQPPPVGDSYNQNNYSGGQASYGGGGASAGAQYDDSYRDPASYQQQPQQPLDSRNNYDRPVGPGPPNAPANPQYNDYQPNHGGDSYYPGASGNDNQSGGADGGSGYRGGGAYDRDPQLQQQQQQYDRYDENQYRGGGGGRNNYNNNKRSRQDAFADDGPSAPGGPGGRDRGPTLPAWVSNDDVGGGGGPPPPPQRHEGPLHDNGGMPPRDMSGGVALAGSGRGWVTNEGGPGGHNLPPPSANLPPPSQSRGPPRGPPPPSFEEPPNLGGGRGRGRTLPAWMTRQNEGPGGGP</sequence>
<organism evidence="2 3">
    <name type="scientific">Cylindrotheca closterium</name>
    <dbReference type="NCBI Taxonomy" id="2856"/>
    <lineage>
        <taxon>Eukaryota</taxon>
        <taxon>Sar</taxon>
        <taxon>Stramenopiles</taxon>
        <taxon>Ochrophyta</taxon>
        <taxon>Bacillariophyta</taxon>
        <taxon>Bacillariophyceae</taxon>
        <taxon>Bacillariophycidae</taxon>
        <taxon>Bacillariales</taxon>
        <taxon>Bacillariaceae</taxon>
        <taxon>Cylindrotheca</taxon>
    </lineage>
</organism>
<feature type="compositionally biased region" description="Basic and acidic residues" evidence="1">
    <location>
        <begin position="290"/>
        <end position="299"/>
    </location>
</feature>
<keyword evidence="3" id="KW-1185">Reference proteome</keyword>
<feature type="region of interest" description="Disordered" evidence="1">
    <location>
        <begin position="355"/>
        <end position="716"/>
    </location>
</feature>
<evidence type="ECO:0000313" key="2">
    <source>
        <dbReference type="EMBL" id="CAJ1959324.1"/>
    </source>
</evidence>
<feature type="compositionally biased region" description="Gly residues" evidence="1">
    <location>
        <begin position="523"/>
        <end position="535"/>
    </location>
</feature>
<feature type="compositionally biased region" description="Acidic residues" evidence="1">
    <location>
        <begin position="27"/>
        <end position="41"/>
    </location>
</feature>
<feature type="compositionally biased region" description="Basic residues" evidence="1">
    <location>
        <begin position="11"/>
        <end position="20"/>
    </location>
</feature>
<feature type="compositionally biased region" description="Pro residues" evidence="1">
    <location>
        <begin position="376"/>
        <end position="387"/>
    </location>
</feature>
<feature type="compositionally biased region" description="Low complexity" evidence="1">
    <location>
        <begin position="388"/>
        <end position="397"/>
    </location>
</feature>
<dbReference type="Proteomes" id="UP001295423">
    <property type="component" value="Unassembled WGS sequence"/>
</dbReference>